<name>A0A6M3KLJ5_9ZZZZ</name>
<dbReference type="EMBL" id="MT142483">
    <property type="protein sequence ID" value="QJA82228.1"/>
    <property type="molecule type" value="Genomic_DNA"/>
</dbReference>
<accession>A0A6M3KLJ5</accession>
<proteinExistence type="predicted"/>
<evidence type="ECO:0000313" key="1">
    <source>
        <dbReference type="EMBL" id="QJA65962.1"/>
    </source>
</evidence>
<organism evidence="2">
    <name type="scientific">viral metagenome</name>
    <dbReference type="NCBI Taxonomy" id="1070528"/>
    <lineage>
        <taxon>unclassified sequences</taxon>
        <taxon>metagenomes</taxon>
        <taxon>organismal metagenomes</taxon>
    </lineage>
</organism>
<gene>
    <name evidence="2" type="ORF">MM415A00434_0003</name>
    <name evidence="1" type="ORF">MM415B00370_0080</name>
</gene>
<dbReference type="AlphaFoldDB" id="A0A6M3KLJ5"/>
<evidence type="ECO:0000313" key="2">
    <source>
        <dbReference type="EMBL" id="QJA82228.1"/>
    </source>
</evidence>
<protein>
    <submittedName>
        <fullName evidence="2">Uncharacterized protein</fullName>
    </submittedName>
</protein>
<dbReference type="EMBL" id="MT141546">
    <property type="protein sequence ID" value="QJA65962.1"/>
    <property type="molecule type" value="Genomic_DNA"/>
</dbReference>
<reference evidence="2" key="1">
    <citation type="submission" date="2020-03" db="EMBL/GenBank/DDBJ databases">
        <title>The deep terrestrial virosphere.</title>
        <authorList>
            <person name="Holmfeldt K."/>
            <person name="Nilsson E."/>
            <person name="Simone D."/>
            <person name="Lopez-Fernandez M."/>
            <person name="Wu X."/>
            <person name="de Brujin I."/>
            <person name="Lundin D."/>
            <person name="Andersson A."/>
            <person name="Bertilsson S."/>
            <person name="Dopson M."/>
        </authorList>
    </citation>
    <scope>NUCLEOTIDE SEQUENCE</scope>
    <source>
        <strain evidence="2">MM415A00434</strain>
        <strain evidence="1">MM415B00370</strain>
    </source>
</reference>
<sequence length="57" mass="6449">MRYHIWQHIDTGIGLDVEADSEEEALKKAEEMLEANDYDKQILDNAQAGNPDVVSCE</sequence>